<dbReference type="Proteomes" id="UP000622610">
    <property type="component" value="Unassembled WGS sequence"/>
</dbReference>
<keyword evidence="2" id="KW-1185">Reference proteome</keyword>
<dbReference type="EMBL" id="BMDT01000009">
    <property type="protein sequence ID" value="GGI66293.1"/>
    <property type="molecule type" value="Genomic_DNA"/>
</dbReference>
<organism evidence="1 2">
    <name type="scientific">Enterococcus alcedinis</name>
    <dbReference type="NCBI Taxonomy" id="1274384"/>
    <lineage>
        <taxon>Bacteria</taxon>
        <taxon>Bacillati</taxon>
        <taxon>Bacillota</taxon>
        <taxon>Bacilli</taxon>
        <taxon>Lactobacillales</taxon>
        <taxon>Enterococcaceae</taxon>
        <taxon>Enterococcus</taxon>
    </lineage>
</organism>
<evidence type="ECO:0000313" key="1">
    <source>
        <dbReference type="EMBL" id="GGI66293.1"/>
    </source>
</evidence>
<gene>
    <name evidence="1" type="ORF">GCM10011482_19470</name>
</gene>
<proteinExistence type="predicted"/>
<reference evidence="1" key="1">
    <citation type="journal article" date="2014" name="Int. J. Syst. Evol. Microbiol.">
        <title>Complete genome sequence of Corynebacterium casei LMG S-19264T (=DSM 44701T), isolated from a smear-ripened cheese.</title>
        <authorList>
            <consortium name="US DOE Joint Genome Institute (JGI-PGF)"/>
            <person name="Walter F."/>
            <person name="Albersmeier A."/>
            <person name="Kalinowski J."/>
            <person name="Ruckert C."/>
        </authorList>
    </citation>
    <scope>NUCLEOTIDE SEQUENCE</scope>
    <source>
        <strain evidence="1">CCM 8433</strain>
    </source>
</reference>
<accession>A0A917JFH5</accession>
<reference evidence="1" key="2">
    <citation type="submission" date="2020-09" db="EMBL/GenBank/DDBJ databases">
        <authorList>
            <person name="Sun Q."/>
            <person name="Sedlacek I."/>
        </authorList>
    </citation>
    <scope>NUCLEOTIDE SEQUENCE</scope>
    <source>
        <strain evidence="1">CCM 8433</strain>
    </source>
</reference>
<name>A0A917JFH5_9ENTE</name>
<dbReference type="AlphaFoldDB" id="A0A917JFH5"/>
<sequence>MTAEICILNKNGLVFAADSAVTVGNNLGSKVFNTANKLFSLGYNHDVGIMIYGNADFIGVPWEVIIKGFKNEMKDKEISRLEDYGTLFLKYLDGIDDVKNEISESMVIDRYIMEVFEFVFKEFEHELSNRMEELEISNVQDYERFINAIYNELFNGIYDTTKKFNSFTKLIKASEFKKKHGTYIHERYAALCKNNLAGIEIEATKNKFATLIRNFMYNTDFYSDGYTGVVIGGYGGNELFPKLLSYKVEGYIGEDLKYIKDNYVSVDIGKVMSSIIPFAQQEMVHTIMTGIDPEMKSQTNDLLNHSLELYSENLIKEGLMVSENEEQREAIISEITKAFGDTLNQISSDRYTDPIIKTVSSMPKEELPVIAETLINITSFKRKFSMSLETVGGPIDVLLITKSDGPIWIKRKHYFDSLLNREYINRKM</sequence>
<evidence type="ECO:0000313" key="2">
    <source>
        <dbReference type="Proteomes" id="UP000622610"/>
    </source>
</evidence>
<comment type="caution">
    <text evidence="1">The sequence shown here is derived from an EMBL/GenBank/DDBJ whole genome shotgun (WGS) entry which is preliminary data.</text>
</comment>
<protein>
    <submittedName>
        <fullName evidence="1">Uncharacterized protein</fullName>
    </submittedName>
</protein>